<evidence type="ECO:0000313" key="3">
    <source>
        <dbReference type="Proteomes" id="UP000613208"/>
    </source>
</evidence>
<gene>
    <name evidence="2" type="ORF">ANBU17_30630</name>
</gene>
<keyword evidence="3" id="KW-1185">Reference proteome</keyword>
<feature type="transmembrane region" description="Helical" evidence="1">
    <location>
        <begin position="46"/>
        <end position="63"/>
    </location>
</feature>
<proteinExistence type="predicted"/>
<accession>A0A916QBN9</accession>
<sequence>MTIGSDFGEFRKMFGKKKLVFWIIVDAVVFGIVDYLEIVLGWRVPLRKVFALLFFLLFAVYCYKQCEDAEEKRDTMILLVVSFVIIIAGGQLLCVLLEQW</sequence>
<reference evidence="2" key="1">
    <citation type="submission" date="2020-06" db="EMBL/GenBank/DDBJ databases">
        <title>Characterization of fructooligosaccharide metabolism and fructooligosaccharide-degrading enzymes in human commensal butyrate producers.</title>
        <authorList>
            <person name="Tanno H."/>
            <person name="Fujii T."/>
            <person name="Hirano K."/>
            <person name="Maeno S."/>
            <person name="Tonozuka T."/>
            <person name="Sakamoto M."/>
            <person name="Ohkuma M."/>
            <person name="Tochio T."/>
            <person name="Endo A."/>
        </authorList>
    </citation>
    <scope>NUCLEOTIDE SEQUENCE</scope>
    <source>
        <strain evidence="2">JCM 17466</strain>
    </source>
</reference>
<evidence type="ECO:0000256" key="1">
    <source>
        <dbReference type="SAM" id="Phobius"/>
    </source>
</evidence>
<organism evidence="2 3">
    <name type="scientific">Anaerostipes butyraticus</name>
    <dbReference type="NCBI Taxonomy" id="645466"/>
    <lineage>
        <taxon>Bacteria</taxon>
        <taxon>Bacillati</taxon>
        <taxon>Bacillota</taxon>
        <taxon>Clostridia</taxon>
        <taxon>Lachnospirales</taxon>
        <taxon>Lachnospiraceae</taxon>
        <taxon>Anaerostipes</taxon>
    </lineage>
</organism>
<dbReference type="Proteomes" id="UP000613208">
    <property type="component" value="Unassembled WGS sequence"/>
</dbReference>
<keyword evidence="1" id="KW-0812">Transmembrane</keyword>
<keyword evidence="1" id="KW-1133">Transmembrane helix</keyword>
<name>A0A916QBN9_9FIRM</name>
<feature type="transmembrane region" description="Helical" evidence="1">
    <location>
        <begin position="75"/>
        <end position="98"/>
    </location>
</feature>
<feature type="transmembrane region" description="Helical" evidence="1">
    <location>
        <begin position="19"/>
        <end position="40"/>
    </location>
</feature>
<evidence type="ECO:0000313" key="2">
    <source>
        <dbReference type="EMBL" id="GFO86716.1"/>
    </source>
</evidence>
<protein>
    <submittedName>
        <fullName evidence="2">Uncharacterized protein</fullName>
    </submittedName>
</protein>
<keyword evidence="1" id="KW-0472">Membrane</keyword>
<comment type="caution">
    <text evidence="2">The sequence shown here is derived from an EMBL/GenBank/DDBJ whole genome shotgun (WGS) entry which is preliminary data.</text>
</comment>
<dbReference type="EMBL" id="BLYI01000073">
    <property type="protein sequence ID" value="GFO86716.1"/>
    <property type="molecule type" value="Genomic_DNA"/>
</dbReference>
<dbReference type="AlphaFoldDB" id="A0A916QBN9"/>